<dbReference type="InterPro" id="IPR036396">
    <property type="entry name" value="Cyt_P450_sf"/>
</dbReference>
<keyword evidence="9" id="KW-1185">Reference proteome</keyword>
<evidence type="ECO:0000256" key="7">
    <source>
        <dbReference type="PIRSR" id="PIRSR602403-1"/>
    </source>
</evidence>
<dbReference type="GO" id="GO:0020037">
    <property type="term" value="F:heme binding"/>
    <property type="evidence" value="ECO:0007669"/>
    <property type="project" value="InterPro"/>
</dbReference>
<keyword evidence="4 7" id="KW-0479">Metal-binding</keyword>
<gene>
    <name evidence="8" type="ORF">B0I35DRAFT_487720</name>
</gene>
<dbReference type="GO" id="GO:0004497">
    <property type="term" value="F:monooxygenase activity"/>
    <property type="evidence" value="ECO:0007669"/>
    <property type="project" value="UniProtKB-KW"/>
</dbReference>
<proteinExistence type="inferred from homology"/>
<dbReference type="InterPro" id="IPR002403">
    <property type="entry name" value="Cyt_P450_E_grp-IV"/>
</dbReference>
<dbReference type="Pfam" id="PF00067">
    <property type="entry name" value="p450"/>
    <property type="match status" value="1"/>
</dbReference>
<comment type="pathway">
    <text evidence="2">Mycotoxin biosynthesis.</text>
</comment>
<reference evidence="8" key="1">
    <citation type="journal article" date="2021" name="Nat. Commun.">
        <title>Genetic determinants of endophytism in the Arabidopsis root mycobiome.</title>
        <authorList>
            <person name="Mesny F."/>
            <person name="Miyauchi S."/>
            <person name="Thiergart T."/>
            <person name="Pickel B."/>
            <person name="Atanasova L."/>
            <person name="Karlsson M."/>
            <person name="Huettel B."/>
            <person name="Barry K.W."/>
            <person name="Haridas S."/>
            <person name="Chen C."/>
            <person name="Bauer D."/>
            <person name="Andreopoulos W."/>
            <person name="Pangilinan J."/>
            <person name="LaButti K."/>
            <person name="Riley R."/>
            <person name="Lipzen A."/>
            <person name="Clum A."/>
            <person name="Drula E."/>
            <person name="Henrissat B."/>
            <person name="Kohler A."/>
            <person name="Grigoriev I.V."/>
            <person name="Martin F.M."/>
            <person name="Hacquard S."/>
        </authorList>
    </citation>
    <scope>NUCLEOTIDE SEQUENCE</scope>
    <source>
        <strain evidence="8">MPI-CAGE-CH-0235</strain>
    </source>
</reference>
<dbReference type="SUPFAM" id="SSF48264">
    <property type="entry name" value="Cytochrome P450"/>
    <property type="match status" value="1"/>
</dbReference>
<protein>
    <submittedName>
        <fullName evidence="8">Cytochrome P450</fullName>
    </submittedName>
</protein>
<dbReference type="CDD" id="cd11040">
    <property type="entry name" value="CYP7_CYP8-like"/>
    <property type="match status" value="1"/>
</dbReference>
<evidence type="ECO:0000256" key="2">
    <source>
        <dbReference type="ARBA" id="ARBA00004685"/>
    </source>
</evidence>
<name>A0A8K0T5K0_9HYPO</name>
<evidence type="ECO:0000256" key="6">
    <source>
        <dbReference type="ARBA" id="ARBA00023033"/>
    </source>
</evidence>
<comment type="cofactor">
    <cofactor evidence="1 7">
        <name>heme</name>
        <dbReference type="ChEBI" id="CHEBI:30413"/>
    </cofactor>
</comment>
<sequence length="498" mass="55423">MIRELVYGSVAVVLFAYAVEFGFSIGDDPREPPRVRSTIPLIGHVLGILKGGPTHYTKTGKSTPSEIHTLGVFNYKIYVSTSSRLLPIIQKQSKSLSFRPFLQITARKHGDASDETYAIFGGTLPDELSNVVRLSLAPGPYLDDQNMRMGKRVQVEVDALLGRGSTKQINLLEWSRHIVVQSSSCGVYGDQHPLMDPEVEKSFWDWQNYLTAHLAGVDFLGKGYAARQKVYDAYIKYFKEFPVDGSQLAREHQRMIREAGIGELDNAKQASLFTIAVFSNTAPTLYWTLWEIFSRPQILEEIRQELRAHAVSGSKNGGFVLNVSALKTQSPLLVSVFQETQRTRHVNASFRQVMTDTLLDGKYLLKAGNFLQMPGEPIHANTSIWGPTALEFDPYRFLSKGIPQGGFVGFGSPPHLCPARQFASTEIFIIAALLIMRADMLPVAGAWDKAPALNYSDLSTLLNPKRDVKVEVKAREAWAGEWTLKMGESRTRIPLASG</sequence>
<evidence type="ECO:0000256" key="3">
    <source>
        <dbReference type="ARBA" id="ARBA00010617"/>
    </source>
</evidence>
<dbReference type="PANTHER" id="PTHR47582:SF1">
    <property type="entry name" value="P450, PUTATIVE (EUROFUNG)-RELATED"/>
    <property type="match status" value="1"/>
</dbReference>
<accession>A0A8K0T5K0</accession>
<dbReference type="OrthoDB" id="1470350at2759"/>
<dbReference type="GO" id="GO:0005506">
    <property type="term" value="F:iron ion binding"/>
    <property type="evidence" value="ECO:0007669"/>
    <property type="project" value="InterPro"/>
</dbReference>
<feature type="binding site" description="axial binding residue" evidence="7">
    <location>
        <position position="417"/>
    </location>
    <ligand>
        <name>heme</name>
        <dbReference type="ChEBI" id="CHEBI:30413"/>
    </ligand>
    <ligandPart>
        <name>Fe</name>
        <dbReference type="ChEBI" id="CHEBI:18248"/>
    </ligandPart>
</feature>
<dbReference type="Gene3D" id="1.10.630.10">
    <property type="entry name" value="Cytochrome P450"/>
    <property type="match status" value="1"/>
</dbReference>
<dbReference type="GO" id="GO:0016705">
    <property type="term" value="F:oxidoreductase activity, acting on paired donors, with incorporation or reduction of molecular oxygen"/>
    <property type="evidence" value="ECO:0007669"/>
    <property type="project" value="InterPro"/>
</dbReference>
<organism evidence="8 9">
    <name type="scientific">Stachybotrys elegans</name>
    <dbReference type="NCBI Taxonomy" id="80388"/>
    <lineage>
        <taxon>Eukaryota</taxon>
        <taxon>Fungi</taxon>
        <taxon>Dikarya</taxon>
        <taxon>Ascomycota</taxon>
        <taxon>Pezizomycotina</taxon>
        <taxon>Sordariomycetes</taxon>
        <taxon>Hypocreomycetidae</taxon>
        <taxon>Hypocreales</taxon>
        <taxon>Stachybotryaceae</taxon>
        <taxon>Stachybotrys</taxon>
    </lineage>
</organism>
<dbReference type="InterPro" id="IPR053007">
    <property type="entry name" value="CYP450_monoxygenase_sec-met"/>
</dbReference>
<comment type="caution">
    <text evidence="8">The sequence shown here is derived from an EMBL/GenBank/DDBJ whole genome shotgun (WGS) entry which is preliminary data.</text>
</comment>
<dbReference type="PRINTS" id="PR00465">
    <property type="entry name" value="EP450IV"/>
</dbReference>
<dbReference type="PANTHER" id="PTHR47582">
    <property type="entry name" value="P450, PUTATIVE (EUROFUNG)-RELATED"/>
    <property type="match status" value="1"/>
</dbReference>
<dbReference type="Proteomes" id="UP000813444">
    <property type="component" value="Unassembled WGS sequence"/>
</dbReference>
<evidence type="ECO:0000313" key="8">
    <source>
        <dbReference type="EMBL" id="KAH7329711.1"/>
    </source>
</evidence>
<keyword evidence="6" id="KW-0503">Monooxygenase</keyword>
<evidence type="ECO:0000256" key="1">
    <source>
        <dbReference type="ARBA" id="ARBA00001971"/>
    </source>
</evidence>
<dbReference type="InterPro" id="IPR001128">
    <property type="entry name" value="Cyt_P450"/>
</dbReference>
<keyword evidence="5 7" id="KW-0408">Iron</keyword>
<dbReference type="EMBL" id="JAGPNK010000001">
    <property type="protein sequence ID" value="KAH7329711.1"/>
    <property type="molecule type" value="Genomic_DNA"/>
</dbReference>
<comment type="similarity">
    <text evidence="3">Belongs to the cytochrome P450 family.</text>
</comment>
<dbReference type="AlphaFoldDB" id="A0A8K0T5K0"/>
<evidence type="ECO:0000256" key="5">
    <source>
        <dbReference type="ARBA" id="ARBA00023004"/>
    </source>
</evidence>
<evidence type="ECO:0000313" key="9">
    <source>
        <dbReference type="Proteomes" id="UP000813444"/>
    </source>
</evidence>
<keyword evidence="7" id="KW-0349">Heme</keyword>
<keyword evidence="6" id="KW-0560">Oxidoreductase</keyword>
<evidence type="ECO:0000256" key="4">
    <source>
        <dbReference type="ARBA" id="ARBA00022723"/>
    </source>
</evidence>